<comment type="caution">
    <text evidence="1">The sequence shown here is derived from an EMBL/GenBank/DDBJ whole genome shotgun (WGS) entry which is preliminary data.</text>
</comment>
<reference evidence="1 2" key="1">
    <citation type="journal article" date="2019" name="Nat. Ecol. Evol.">
        <title>Megaphylogeny resolves global patterns of mushroom evolution.</title>
        <authorList>
            <person name="Varga T."/>
            <person name="Krizsan K."/>
            <person name="Foldi C."/>
            <person name="Dima B."/>
            <person name="Sanchez-Garcia M."/>
            <person name="Sanchez-Ramirez S."/>
            <person name="Szollosi G.J."/>
            <person name="Szarkandi J.G."/>
            <person name="Papp V."/>
            <person name="Albert L."/>
            <person name="Andreopoulos W."/>
            <person name="Angelini C."/>
            <person name="Antonin V."/>
            <person name="Barry K.W."/>
            <person name="Bougher N.L."/>
            <person name="Buchanan P."/>
            <person name="Buyck B."/>
            <person name="Bense V."/>
            <person name="Catcheside P."/>
            <person name="Chovatia M."/>
            <person name="Cooper J."/>
            <person name="Damon W."/>
            <person name="Desjardin D."/>
            <person name="Finy P."/>
            <person name="Geml J."/>
            <person name="Haridas S."/>
            <person name="Hughes K."/>
            <person name="Justo A."/>
            <person name="Karasinski D."/>
            <person name="Kautmanova I."/>
            <person name="Kiss B."/>
            <person name="Kocsube S."/>
            <person name="Kotiranta H."/>
            <person name="LaButti K.M."/>
            <person name="Lechner B.E."/>
            <person name="Liimatainen K."/>
            <person name="Lipzen A."/>
            <person name="Lukacs Z."/>
            <person name="Mihaltcheva S."/>
            <person name="Morgado L.N."/>
            <person name="Niskanen T."/>
            <person name="Noordeloos M.E."/>
            <person name="Ohm R.A."/>
            <person name="Ortiz-Santana B."/>
            <person name="Ovrebo C."/>
            <person name="Racz N."/>
            <person name="Riley R."/>
            <person name="Savchenko A."/>
            <person name="Shiryaev A."/>
            <person name="Soop K."/>
            <person name="Spirin V."/>
            <person name="Szebenyi C."/>
            <person name="Tomsovsky M."/>
            <person name="Tulloss R.E."/>
            <person name="Uehling J."/>
            <person name="Grigoriev I.V."/>
            <person name="Vagvolgyi C."/>
            <person name="Papp T."/>
            <person name="Martin F.M."/>
            <person name="Miettinen O."/>
            <person name="Hibbett D.S."/>
            <person name="Nagy L.G."/>
        </authorList>
    </citation>
    <scope>NUCLEOTIDE SEQUENCE [LARGE SCALE GENOMIC DNA]</scope>
    <source>
        <strain evidence="1 2">FP101781</strain>
    </source>
</reference>
<protein>
    <submittedName>
        <fullName evidence="1">Uncharacterized protein</fullName>
    </submittedName>
</protein>
<dbReference type="EMBL" id="QPFP01000050">
    <property type="protein sequence ID" value="TEB26205.1"/>
    <property type="molecule type" value="Genomic_DNA"/>
</dbReference>
<accession>A0A4Y7SWF9</accession>
<keyword evidence="2" id="KW-1185">Reference proteome</keyword>
<gene>
    <name evidence="1" type="ORF">FA13DRAFT_1737610</name>
</gene>
<sequence length="124" mass="13272">MSFYAGSAGSVVVPAAAPSYGVPITHSVASQPMMTAQPMYAAAPPPPLTLAQPMYSQPMQYAYAAPRPAMQALPAVPLTANPLMYQSHPYGYGGYHHGPPTVIISSSRRRSHRRHSSRGFLGYL</sequence>
<proteinExistence type="predicted"/>
<organism evidence="1 2">
    <name type="scientific">Coprinellus micaceus</name>
    <name type="common">Glistening ink-cap mushroom</name>
    <name type="synonym">Coprinus micaceus</name>
    <dbReference type="NCBI Taxonomy" id="71717"/>
    <lineage>
        <taxon>Eukaryota</taxon>
        <taxon>Fungi</taxon>
        <taxon>Dikarya</taxon>
        <taxon>Basidiomycota</taxon>
        <taxon>Agaricomycotina</taxon>
        <taxon>Agaricomycetes</taxon>
        <taxon>Agaricomycetidae</taxon>
        <taxon>Agaricales</taxon>
        <taxon>Agaricineae</taxon>
        <taxon>Psathyrellaceae</taxon>
        <taxon>Coprinellus</taxon>
    </lineage>
</organism>
<name>A0A4Y7SWF9_COPMI</name>
<dbReference type="AlphaFoldDB" id="A0A4Y7SWF9"/>
<dbReference type="Proteomes" id="UP000298030">
    <property type="component" value="Unassembled WGS sequence"/>
</dbReference>
<evidence type="ECO:0000313" key="1">
    <source>
        <dbReference type="EMBL" id="TEB26205.1"/>
    </source>
</evidence>
<evidence type="ECO:0000313" key="2">
    <source>
        <dbReference type="Proteomes" id="UP000298030"/>
    </source>
</evidence>